<dbReference type="Pfam" id="PF03108">
    <property type="entry name" value="DBD_Tnp_Mut"/>
    <property type="match status" value="1"/>
</dbReference>
<evidence type="ECO:0000313" key="10">
    <source>
        <dbReference type="EMBL" id="KAA8542070.1"/>
    </source>
</evidence>
<dbReference type="InterPro" id="IPR006564">
    <property type="entry name" value="Znf_PMZ"/>
</dbReference>
<dbReference type="EMBL" id="CM018035">
    <property type="protein sequence ID" value="KAA8542070.1"/>
    <property type="molecule type" value="Genomic_DNA"/>
</dbReference>
<feature type="region of interest" description="Disordered" evidence="8">
    <location>
        <begin position="88"/>
        <end position="130"/>
    </location>
</feature>
<feature type="compositionally biased region" description="Polar residues" evidence="8">
    <location>
        <begin position="740"/>
        <end position="752"/>
    </location>
</feature>
<feature type="compositionally biased region" description="Basic residues" evidence="8">
    <location>
        <begin position="682"/>
        <end position="691"/>
    </location>
</feature>
<evidence type="ECO:0000256" key="5">
    <source>
        <dbReference type="ARBA" id="ARBA00023125"/>
    </source>
</evidence>
<evidence type="ECO:0000256" key="2">
    <source>
        <dbReference type="ARBA" id="ARBA00022723"/>
    </source>
</evidence>
<dbReference type="PANTHER" id="PTHR31973">
    <property type="entry name" value="POLYPROTEIN, PUTATIVE-RELATED"/>
    <property type="match status" value="1"/>
</dbReference>
<keyword evidence="5" id="KW-0238">DNA-binding</keyword>
<evidence type="ECO:0000256" key="7">
    <source>
        <dbReference type="PROSITE-ProRule" id="PRU00325"/>
    </source>
</evidence>
<keyword evidence="4" id="KW-0862">Zinc</keyword>
<dbReference type="PROSITE" id="PS01007">
    <property type="entry name" value="TRANSPOSASE_MUTATOR"/>
    <property type="match status" value="1"/>
</dbReference>
<feature type="domain" description="SWIM-type" evidence="9">
    <location>
        <begin position="599"/>
        <end position="631"/>
    </location>
</feature>
<protein>
    <recommendedName>
        <fullName evidence="9">SWIM-type domain-containing protein</fullName>
    </recommendedName>
</protein>
<keyword evidence="3 7" id="KW-0863">Zinc-finger</keyword>
<dbReference type="InterPro" id="IPR001207">
    <property type="entry name" value="Transposase_mutator"/>
</dbReference>
<keyword evidence="2" id="KW-0479">Metal-binding</keyword>
<gene>
    <name evidence="10" type="ORF">F0562_023222</name>
</gene>
<dbReference type="Pfam" id="PF10551">
    <property type="entry name" value="MULE"/>
    <property type="match status" value="1"/>
</dbReference>
<evidence type="ECO:0000313" key="11">
    <source>
        <dbReference type="Proteomes" id="UP000325577"/>
    </source>
</evidence>
<feature type="compositionally biased region" description="Basic residues" evidence="8">
    <location>
        <begin position="727"/>
        <end position="736"/>
    </location>
</feature>
<evidence type="ECO:0000256" key="6">
    <source>
        <dbReference type="ARBA" id="ARBA00023172"/>
    </source>
</evidence>
<dbReference type="GO" id="GO:0003677">
    <property type="term" value="F:DNA binding"/>
    <property type="evidence" value="ECO:0007669"/>
    <property type="project" value="UniProtKB-KW"/>
</dbReference>
<organism evidence="10 11">
    <name type="scientific">Nyssa sinensis</name>
    <dbReference type="NCBI Taxonomy" id="561372"/>
    <lineage>
        <taxon>Eukaryota</taxon>
        <taxon>Viridiplantae</taxon>
        <taxon>Streptophyta</taxon>
        <taxon>Embryophyta</taxon>
        <taxon>Tracheophyta</taxon>
        <taxon>Spermatophyta</taxon>
        <taxon>Magnoliopsida</taxon>
        <taxon>eudicotyledons</taxon>
        <taxon>Gunneridae</taxon>
        <taxon>Pentapetalae</taxon>
        <taxon>asterids</taxon>
        <taxon>Cornales</taxon>
        <taxon>Nyssaceae</taxon>
        <taxon>Nyssa</taxon>
    </lineage>
</organism>
<sequence length="783" mass="87694">MIVSSDLDVLKMFEIHNSREINLYVTTTNAVPCHTVHVSETVTVSSQSSEDEISFSDSDDVYGLTSEDEACVPSVGENLRKSTCNTAASPSVEVHGGDDFSDFESNDDVEYNPSSDDSSEGEGEGKDKSTSRVFEYNLYGEEYHAREGDKIVLKSGQLFENVDKFREVLRDYTIQQGCSIIREKNEKARVTAHCADSSCMWRIHASPLPDGVTYMIKTYRGEHTCVRLQSNSNANSSWIAKKLGEAIRTNPDIKVDAMQTHLQQTYGIEASRMQLYRAKRRALDEIEGKHGSSYTMLPMYASEIRRTNPGSLVKIECQRPSLLMNPLFKRIFIAFEALFKGFKAGCRPFIGIDGCHLKGPYGGVLLAAVSLDGNNGLFPIAVGVVESENRDSWGFFLQNLNTVIGAHSSEVPWTFMSDQQKGLDRVIVETFPEATHRRCCRHICANMRSKFPGMLVRKYFWRAARAYNEIDFRETMDRLREVSADAHTWLMKVPVASWSRHAFDTRLKNDHVTNNLTESFNNWVGSLRGKPILTMLEGVRSKIMCRIRERFAKGCSWEGIVTENIKKKLVKIVAASRQCTIFFAGGMEFEVKDGEGVSYVVNLGSKKCVCNSWEISGLPCKHAAAAISYMRGNIEEYCDVAFTNEKYIAAHQNILHPINDPKMWKKDGVLGDPIQPPPLKRLPGRPRKNRRREPDEDVGGIRQGRQAHSLKCKICQEWGHNRRTCQRAPVRGKGHGRGATNVTPPTSTGGSLHGSQVIGSQCFTHGSQVTGYVSDIPKHGNAW</sequence>
<evidence type="ECO:0000259" key="9">
    <source>
        <dbReference type="PROSITE" id="PS50966"/>
    </source>
</evidence>
<keyword evidence="11" id="KW-1185">Reference proteome</keyword>
<feature type="region of interest" description="Disordered" evidence="8">
    <location>
        <begin position="666"/>
        <end position="705"/>
    </location>
</feature>
<keyword evidence="6" id="KW-0233">DNA recombination</keyword>
<dbReference type="GO" id="GO:0004803">
    <property type="term" value="F:transposase activity"/>
    <property type="evidence" value="ECO:0007669"/>
    <property type="project" value="InterPro"/>
</dbReference>
<keyword evidence="1" id="KW-0815">Transposition</keyword>
<dbReference type="OrthoDB" id="1918246at2759"/>
<dbReference type="PANTHER" id="PTHR31973:SF187">
    <property type="entry name" value="MUTATOR TRANSPOSASE MUDRA PROTEIN"/>
    <property type="match status" value="1"/>
</dbReference>
<proteinExistence type="predicted"/>
<accession>A0A5J5BIH0</accession>
<dbReference type="PROSITE" id="PS50966">
    <property type="entry name" value="ZF_SWIM"/>
    <property type="match status" value="1"/>
</dbReference>
<evidence type="ECO:0000256" key="4">
    <source>
        <dbReference type="ARBA" id="ARBA00022833"/>
    </source>
</evidence>
<dbReference type="InterPro" id="IPR007527">
    <property type="entry name" value="Znf_SWIM"/>
</dbReference>
<evidence type="ECO:0000256" key="1">
    <source>
        <dbReference type="ARBA" id="ARBA00022578"/>
    </source>
</evidence>
<dbReference type="GO" id="GO:0008270">
    <property type="term" value="F:zinc ion binding"/>
    <property type="evidence" value="ECO:0007669"/>
    <property type="project" value="UniProtKB-KW"/>
</dbReference>
<dbReference type="InterPro" id="IPR004332">
    <property type="entry name" value="Transposase_MuDR"/>
</dbReference>
<dbReference type="InterPro" id="IPR018289">
    <property type="entry name" value="MULE_transposase_dom"/>
</dbReference>
<dbReference type="Pfam" id="PF04434">
    <property type="entry name" value="SWIM"/>
    <property type="match status" value="1"/>
</dbReference>
<dbReference type="SMART" id="SM00575">
    <property type="entry name" value="ZnF_PMZ"/>
    <property type="match status" value="1"/>
</dbReference>
<feature type="compositionally biased region" description="Acidic residues" evidence="8">
    <location>
        <begin position="99"/>
        <end position="110"/>
    </location>
</feature>
<evidence type="ECO:0000256" key="8">
    <source>
        <dbReference type="SAM" id="MobiDB-lite"/>
    </source>
</evidence>
<name>A0A5J5BIH0_9ASTE</name>
<dbReference type="GO" id="GO:0006313">
    <property type="term" value="P:DNA transposition"/>
    <property type="evidence" value="ECO:0007669"/>
    <property type="project" value="InterPro"/>
</dbReference>
<reference evidence="10 11" key="1">
    <citation type="submission" date="2019-09" db="EMBL/GenBank/DDBJ databases">
        <title>A chromosome-level genome assembly of the Chinese tupelo Nyssa sinensis.</title>
        <authorList>
            <person name="Yang X."/>
            <person name="Kang M."/>
            <person name="Yang Y."/>
            <person name="Xiong H."/>
            <person name="Wang M."/>
            <person name="Zhang Z."/>
            <person name="Wang Z."/>
            <person name="Wu H."/>
            <person name="Ma T."/>
            <person name="Liu J."/>
            <person name="Xi Z."/>
        </authorList>
    </citation>
    <scope>NUCLEOTIDE SEQUENCE [LARGE SCALE GENOMIC DNA]</scope>
    <source>
        <strain evidence="10">J267</strain>
        <tissue evidence="10">Leaf</tissue>
    </source>
</reference>
<dbReference type="Proteomes" id="UP000325577">
    <property type="component" value="Linkage Group LG12"/>
</dbReference>
<dbReference type="AlphaFoldDB" id="A0A5J5BIH0"/>
<feature type="region of interest" description="Disordered" evidence="8">
    <location>
        <begin position="727"/>
        <end position="752"/>
    </location>
</feature>
<evidence type="ECO:0000256" key="3">
    <source>
        <dbReference type="ARBA" id="ARBA00022771"/>
    </source>
</evidence>